<reference evidence="2" key="1">
    <citation type="submission" date="2018-09" db="EMBL/GenBank/DDBJ databases">
        <title>Chryseolinea sp. KIS68-18 isolated from soil.</title>
        <authorList>
            <person name="Weon H.-Y."/>
            <person name="Kwon S.-W."/>
            <person name="Lee S.A."/>
        </authorList>
    </citation>
    <scope>NUCLEOTIDE SEQUENCE [LARGE SCALE GENOMIC DNA]</scope>
    <source>
        <strain evidence="2">KIS68-18</strain>
    </source>
</reference>
<dbReference type="Proteomes" id="UP000266183">
    <property type="component" value="Chromosome"/>
</dbReference>
<proteinExistence type="predicted"/>
<protein>
    <recommendedName>
        <fullName evidence="3">DUF2147 domain-containing protein</fullName>
    </recommendedName>
</protein>
<sequence>MQINHFYRAFLVAIASLFIGFTTDRPESIEGTWVRKGDNLKIQIDNGQASIIEEGNEKFPCDVSDMLIYKDIRQTKTNLWTCNFLVVTMGSCNTNYETGELFIDKDGELVIICPGFTSKVYAKVKPRYSSLPE</sequence>
<evidence type="ECO:0000313" key="1">
    <source>
        <dbReference type="EMBL" id="AYB35076.1"/>
    </source>
</evidence>
<name>A0A385SWW1_9BACT</name>
<dbReference type="AlphaFoldDB" id="A0A385SWW1"/>
<dbReference type="OrthoDB" id="979926at2"/>
<accession>A0A385SWW1</accession>
<gene>
    <name evidence="1" type="ORF">D4L85_32830</name>
</gene>
<dbReference type="RefSeq" id="WP_119758327.1">
    <property type="nucleotide sequence ID" value="NZ_CP032382.1"/>
</dbReference>
<keyword evidence="2" id="KW-1185">Reference proteome</keyword>
<evidence type="ECO:0008006" key="3">
    <source>
        <dbReference type="Google" id="ProtNLM"/>
    </source>
</evidence>
<dbReference type="EMBL" id="CP032382">
    <property type="protein sequence ID" value="AYB35076.1"/>
    <property type="molecule type" value="Genomic_DNA"/>
</dbReference>
<evidence type="ECO:0000313" key="2">
    <source>
        <dbReference type="Proteomes" id="UP000266183"/>
    </source>
</evidence>
<organism evidence="1 2">
    <name type="scientific">Chryseolinea soli</name>
    <dbReference type="NCBI Taxonomy" id="2321403"/>
    <lineage>
        <taxon>Bacteria</taxon>
        <taxon>Pseudomonadati</taxon>
        <taxon>Bacteroidota</taxon>
        <taxon>Cytophagia</taxon>
        <taxon>Cytophagales</taxon>
        <taxon>Fulvivirgaceae</taxon>
        <taxon>Chryseolinea</taxon>
    </lineage>
</organism>
<dbReference type="KEGG" id="chk:D4L85_32830"/>